<proteinExistence type="predicted"/>
<evidence type="ECO:0000313" key="2">
    <source>
        <dbReference type="EMBL" id="SEG05776.1"/>
    </source>
</evidence>
<dbReference type="AlphaFoldDB" id="A0A1H5X3D1"/>
<keyword evidence="1" id="KW-0732">Signal</keyword>
<protein>
    <recommendedName>
        <fullName evidence="4">Lipoprotein</fullName>
    </recommendedName>
</protein>
<dbReference type="OrthoDB" id="7836640at2"/>
<dbReference type="RefSeq" id="WP_103909998.1">
    <property type="nucleotide sequence ID" value="NZ_FNUZ01000002.1"/>
</dbReference>
<sequence>MSIVKKICVLGLMAALSACGAADTATRGGTGIAAGPAFAPVETTAAVEADVQAATAPVVRIVDFKVDVPTSLRVSEANMYYPLGDIVWRGDPLGNRYEQVRAIFQDSLRLSSSKLTGDVPVAVEVTVKRFHSLTEKTRYTVGGVHSITFDLTIRHAVTGQTLLNNKTVKADLKGFGGVRAIEAESRGHTQKYRITQHLARVFQEELTPDQVLSTSTVGLVQNQPGAL</sequence>
<dbReference type="EMBL" id="FNUZ01000002">
    <property type="protein sequence ID" value="SEG05776.1"/>
    <property type="molecule type" value="Genomic_DNA"/>
</dbReference>
<dbReference type="Pfam" id="PF20569">
    <property type="entry name" value="DUF6778"/>
    <property type="match status" value="1"/>
</dbReference>
<evidence type="ECO:0000256" key="1">
    <source>
        <dbReference type="SAM" id="SignalP"/>
    </source>
</evidence>
<organism evidence="2 3">
    <name type="scientific">Thalassococcus halodurans</name>
    <dbReference type="NCBI Taxonomy" id="373675"/>
    <lineage>
        <taxon>Bacteria</taxon>
        <taxon>Pseudomonadati</taxon>
        <taxon>Pseudomonadota</taxon>
        <taxon>Alphaproteobacteria</taxon>
        <taxon>Rhodobacterales</taxon>
        <taxon>Roseobacteraceae</taxon>
        <taxon>Thalassococcus</taxon>
    </lineage>
</organism>
<keyword evidence="3" id="KW-1185">Reference proteome</keyword>
<accession>A0A1H5X3D1</accession>
<name>A0A1H5X3D1_9RHOB</name>
<dbReference type="PROSITE" id="PS51257">
    <property type="entry name" value="PROKAR_LIPOPROTEIN"/>
    <property type="match status" value="1"/>
</dbReference>
<feature type="signal peptide" evidence="1">
    <location>
        <begin position="1"/>
        <end position="21"/>
    </location>
</feature>
<gene>
    <name evidence="2" type="ORF">SAMN04488045_1683</name>
</gene>
<evidence type="ECO:0008006" key="4">
    <source>
        <dbReference type="Google" id="ProtNLM"/>
    </source>
</evidence>
<dbReference type="Proteomes" id="UP000236752">
    <property type="component" value="Unassembled WGS sequence"/>
</dbReference>
<dbReference type="InterPro" id="IPR046705">
    <property type="entry name" value="DUF6778"/>
</dbReference>
<feature type="chain" id="PRO_5009289022" description="Lipoprotein" evidence="1">
    <location>
        <begin position="22"/>
        <end position="227"/>
    </location>
</feature>
<reference evidence="2 3" key="1">
    <citation type="submission" date="2016-10" db="EMBL/GenBank/DDBJ databases">
        <authorList>
            <person name="de Groot N.N."/>
        </authorList>
    </citation>
    <scope>NUCLEOTIDE SEQUENCE [LARGE SCALE GENOMIC DNA]</scope>
    <source>
        <strain evidence="2 3">DSM 26915</strain>
    </source>
</reference>
<evidence type="ECO:0000313" key="3">
    <source>
        <dbReference type="Proteomes" id="UP000236752"/>
    </source>
</evidence>